<reference evidence="1 2" key="1">
    <citation type="submission" date="2017-01" db="EMBL/GenBank/DDBJ databases">
        <authorList>
            <consortium name="Urmite Genomes"/>
        </authorList>
    </citation>
    <scope>NUCLEOTIDE SEQUENCE [LARGE SCALE GENOMIC DNA]</scope>
    <source>
        <strain evidence="1 2">AB308</strain>
    </source>
</reference>
<dbReference type="EMBL" id="FTRV01000016">
    <property type="protein sequence ID" value="SPM31736.1"/>
    <property type="molecule type" value="Genomic_DNA"/>
</dbReference>
<protein>
    <submittedName>
        <fullName evidence="1">4-carboxymuconolactone decarboxylase</fullName>
    </submittedName>
</protein>
<organism evidence="1 2">
    <name type="scientific">Mycobacterium terramassiliense</name>
    <dbReference type="NCBI Taxonomy" id="1841859"/>
    <lineage>
        <taxon>Bacteria</taxon>
        <taxon>Bacillati</taxon>
        <taxon>Actinomycetota</taxon>
        <taxon>Actinomycetes</taxon>
        <taxon>Mycobacteriales</taxon>
        <taxon>Mycobacteriaceae</taxon>
        <taxon>Mycobacterium</taxon>
    </lineage>
</organism>
<accession>A0A2U3NJR7</accession>
<proteinExistence type="predicted"/>
<name>A0A2U3NJR7_9MYCO</name>
<feature type="non-terminal residue" evidence="1">
    <location>
        <position position="1"/>
    </location>
</feature>
<evidence type="ECO:0000313" key="1">
    <source>
        <dbReference type="EMBL" id="SPM31736.1"/>
    </source>
</evidence>
<gene>
    <name evidence="1" type="ORF">MTAB308_5259</name>
</gene>
<dbReference type="AlphaFoldDB" id="A0A2U3NJR7"/>
<evidence type="ECO:0000313" key="2">
    <source>
        <dbReference type="Proteomes" id="UP000241595"/>
    </source>
</evidence>
<sequence>VSRVITLGNMRARFNIALGIGSSGFSGDRVCALPERGRA</sequence>
<keyword evidence="2" id="KW-1185">Reference proteome</keyword>
<dbReference type="Proteomes" id="UP000241595">
    <property type="component" value="Unassembled WGS sequence"/>
</dbReference>